<evidence type="ECO:0000256" key="2">
    <source>
        <dbReference type="ARBA" id="ARBA00014362"/>
    </source>
</evidence>
<dbReference type="GO" id="GO:0005634">
    <property type="term" value="C:nucleus"/>
    <property type="evidence" value="ECO:0007669"/>
    <property type="project" value="TreeGrafter"/>
</dbReference>
<evidence type="ECO:0000259" key="4">
    <source>
        <dbReference type="Pfam" id="PF21057"/>
    </source>
</evidence>
<dbReference type="AlphaFoldDB" id="E4XIG3"/>
<dbReference type="GO" id="GO:0061608">
    <property type="term" value="F:nuclear import signal receptor activity"/>
    <property type="evidence" value="ECO:0007669"/>
    <property type="project" value="TreeGrafter"/>
</dbReference>
<proteinExistence type="inferred from homology"/>
<sequence>MFGCILAGQPVQTEFERVSETDFVLRLNQLEPSFLTVFLTGQELLPEGAAVSIYISIPSDGEDQWHFLGFISNEKQSGTFKITNLKRIAAQGGTGGNGNQFGNFRGPQVGLSLKPLAEVAGFTPAVSTDTSTLVTRIAESIYNYCTSFVTGDGGSVPLATIEAWFRNTQQRLERNPNHFR</sequence>
<evidence type="ECO:0000256" key="1">
    <source>
        <dbReference type="ARBA" id="ARBA00006623"/>
    </source>
</evidence>
<evidence type="ECO:0000313" key="5">
    <source>
        <dbReference type="EMBL" id="CBY10364.1"/>
    </source>
</evidence>
<protein>
    <recommendedName>
        <fullName evidence="2">Protein Hikeshi</fullName>
    </recommendedName>
</protein>
<dbReference type="InterPro" id="IPR008493">
    <property type="entry name" value="Hikeshi-like_N"/>
</dbReference>
<dbReference type="EMBL" id="FN653055">
    <property type="protein sequence ID" value="CBY10364.1"/>
    <property type="molecule type" value="Genomic_DNA"/>
</dbReference>
<dbReference type="GO" id="GO:0006606">
    <property type="term" value="P:protein import into nucleus"/>
    <property type="evidence" value="ECO:0007669"/>
    <property type="project" value="TreeGrafter"/>
</dbReference>
<dbReference type="Pfam" id="PF21057">
    <property type="entry name" value="Hikeshi-like_C"/>
    <property type="match status" value="1"/>
</dbReference>
<dbReference type="Proteomes" id="UP000001307">
    <property type="component" value="Unassembled WGS sequence"/>
</dbReference>
<reference evidence="5" key="1">
    <citation type="journal article" date="2010" name="Science">
        <title>Plasticity of animal genome architecture unmasked by rapid evolution of a pelagic tunicate.</title>
        <authorList>
            <person name="Denoeud F."/>
            <person name="Henriet S."/>
            <person name="Mungpakdee S."/>
            <person name="Aury J.M."/>
            <person name="Da Silva C."/>
            <person name="Brinkmann H."/>
            <person name="Mikhaleva J."/>
            <person name="Olsen L.C."/>
            <person name="Jubin C."/>
            <person name="Canestro C."/>
            <person name="Bouquet J.M."/>
            <person name="Danks G."/>
            <person name="Poulain J."/>
            <person name="Campsteijn C."/>
            <person name="Adamski M."/>
            <person name="Cross I."/>
            <person name="Yadetie F."/>
            <person name="Muffato M."/>
            <person name="Louis A."/>
            <person name="Butcher S."/>
            <person name="Tsagkogeorga G."/>
            <person name="Konrad A."/>
            <person name="Singh S."/>
            <person name="Jensen M.F."/>
            <person name="Cong E.H."/>
            <person name="Eikeseth-Otteraa H."/>
            <person name="Noel B."/>
            <person name="Anthouard V."/>
            <person name="Porcel B.M."/>
            <person name="Kachouri-Lafond R."/>
            <person name="Nishino A."/>
            <person name="Ugolini M."/>
            <person name="Chourrout P."/>
            <person name="Nishida H."/>
            <person name="Aasland R."/>
            <person name="Huzurbazar S."/>
            <person name="Westhof E."/>
            <person name="Delsuc F."/>
            <person name="Lehrach H."/>
            <person name="Reinhardt R."/>
            <person name="Weissenbach J."/>
            <person name="Roy S.W."/>
            <person name="Artiguenave F."/>
            <person name="Postlethwait J.H."/>
            <person name="Manak J.R."/>
            <person name="Thompson E.M."/>
            <person name="Jaillon O."/>
            <person name="Du Pasquier L."/>
            <person name="Boudinot P."/>
            <person name="Liberles D.A."/>
            <person name="Volff J.N."/>
            <person name="Philippe H."/>
            <person name="Lenhard B."/>
            <person name="Roest Crollius H."/>
            <person name="Wincker P."/>
            <person name="Chourrout D."/>
        </authorList>
    </citation>
    <scope>NUCLEOTIDE SEQUENCE [LARGE SCALE GENOMIC DNA]</scope>
</reference>
<keyword evidence="6" id="KW-1185">Reference proteome</keyword>
<organism evidence="5">
    <name type="scientific">Oikopleura dioica</name>
    <name type="common">Tunicate</name>
    <dbReference type="NCBI Taxonomy" id="34765"/>
    <lineage>
        <taxon>Eukaryota</taxon>
        <taxon>Metazoa</taxon>
        <taxon>Chordata</taxon>
        <taxon>Tunicata</taxon>
        <taxon>Appendicularia</taxon>
        <taxon>Copelata</taxon>
        <taxon>Oikopleuridae</taxon>
        <taxon>Oikopleura</taxon>
    </lineage>
</organism>
<dbReference type="InterPro" id="IPR048364">
    <property type="entry name" value="Hikeshi-like_C"/>
</dbReference>
<dbReference type="InParanoid" id="E4XIG3"/>
<dbReference type="PANTHER" id="PTHR12925">
    <property type="entry name" value="HIKESHI FAMILY MEMBER"/>
    <property type="match status" value="1"/>
</dbReference>
<dbReference type="Pfam" id="PF05603">
    <property type="entry name" value="Hikeshi-like_N"/>
    <property type="match status" value="1"/>
</dbReference>
<feature type="domain" description="Hikeshi-like N-terminal" evidence="3">
    <location>
        <begin position="5"/>
        <end position="122"/>
    </location>
</feature>
<dbReference type="PANTHER" id="PTHR12925:SF0">
    <property type="entry name" value="PROTEIN HIKESHI"/>
    <property type="match status" value="1"/>
</dbReference>
<dbReference type="InterPro" id="IPR031318">
    <property type="entry name" value="OPI10"/>
</dbReference>
<feature type="domain" description="Hikeshi-like C-terminal" evidence="4">
    <location>
        <begin position="129"/>
        <end position="178"/>
    </location>
</feature>
<evidence type="ECO:0000313" key="6">
    <source>
        <dbReference type="Proteomes" id="UP000001307"/>
    </source>
</evidence>
<evidence type="ECO:0000259" key="3">
    <source>
        <dbReference type="Pfam" id="PF05603"/>
    </source>
</evidence>
<gene>
    <name evidence="5" type="ORF">GSOID_T00012385001</name>
</gene>
<name>E4XIG3_OIKDI</name>
<dbReference type="OrthoDB" id="10248398at2759"/>
<dbReference type="FunCoup" id="E4XIG3">
    <property type="interactions" value="235"/>
</dbReference>
<accession>E4XIG3</accession>
<dbReference type="GO" id="GO:0005829">
    <property type="term" value="C:cytosol"/>
    <property type="evidence" value="ECO:0007669"/>
    <property type="project" value="TreeGrafter"/>
</dbReference>
<comment type="similarity">
    <text evidence="1">Belongs to the OPI10 family.</text>
</comment>